<dbReference type="PANTHER" id="PTHR34574">
    <property type="entry name" value="CALCIUM-BINDING EF-HAND FAMILY PROTEIN-RELATED"/>
    <property type="match status" value="1"/>
</dbReference>
<dbReference type="PANTHER" id="PTHR34574:SF3">
    <property type="entry name" value="CALCIUM-BINDING EF HAND FAMILY PROTEIN"/>
    <property type="match status" value="1"/>
</dbReference>
<accession>A0ABP0Y834</accession>
<organism evidence="1 2">
    <name type="scientific">Citrullus colocynthis</name>
    <name type="common">colocynth</name>
    <dbReference type="NCBI Taxonomy" id="252529"/>
    <lineage>
        <taxon>Eukaryota</taxon>
        <taxon>Viridiplantae</taxon>
        <taxon>Streptophyta</taxon>
        <taxon>Embryophyta</taxon>
        <taxon>Tracheophyta</taxon>
        <taxon>Spermatophyta</taxon>
        <taxon>Magnoliopsida</taxon>
        <taxon>eudicotyledons</taxon>
        <taxon>Gunneridae</taxon>
        <taxon>Pentapetalae</taxon>
        <taxon>rosids</taxon>
        <taxon>fabids</taxon>
        <taxon>Cucurbitales</taxon>
        <taxon>Cucurbitaceae</taxon>
        <taxon>Benincaseae</taxon>
        <taxon>Citrullus</taxon>
    </lineage>
</organism>
<proteinExistence type="predicted"/>
<evidence type="ECO:0000313" key="1">
    <source>
        <dbReference type="EMBL" id="CAK9314872.1"/>
    </source>
</evidence>
<sequence length="330" mass="36665">MSEGAITVLDGTQLRDIDLSPLFSDGSVAGAQVLDLADSTASSSLFGIALPETLRSSALNSIGLHDIVAFRQSELTPERASEILHDYVSAIADGLRDDPLLVSILDGNSLHIFLDDEDDFAMLAETLFTDLDTEDKGKIKKSEIKNALINMGVETGVPPLSEYPLLREILQKHEVESSNELGQAQFAEVLQAVLQELADTLAKKPYVFLQNIKITNGAQIKKLLVDEKQFNNVIEKLWQWEGTNKEEDGVTTLQKIRNYFEKEWKELGLPPTEANEAAVLLYDAIFADIAKEKCGSISDKNQFEKLAKEILEIFVEQLEASPVYYDCDRK</sequence>
<dbReference type="SUPFAM" id="SSF47473">
    <property type="entry name" value="EF-hand"/>
    <property type="match status" value="1"/>
</dbReference>
<evidence type="ECO:0000313" key="2">
    <source>
        <dbReference type="Proteomes" id="UP001642487"/>
    </source>
</evidence>
<dbReference type="EMBL" id="OZ021736">
    <property type="protein sequence ID" value="CAK9314872.1"/>
    <property type="molecule type" value="Genomic_DNA"/>
</dbReference>
<protein>
    <recommendedName>
        <fullName evidence="3">EF-hand domain-containing protein</fullName>
    </recommendedName>
</protein>
<dbReference type="InterPro" id="IPR011992">
    <property type="entry name" value="EF-hand-dom_pair"/>
</dbReference>
<reference evidence="1 2" key="1">
    <citation type="submission" date="2024-03" db="EMBL/GenBank/DDBJ databases">
        <authorList>
            <person name="Gkanogiannis A."/>
            <person name="Becerra Lopez-Lavalle L."/>
        </authorList>
    </citation>
    <scope>NUCLEOTIDE SEQUENCE [LARGE SCALE GENOMIC DNA]</scope>
</reference>
<evidence type="ECO:0008006" key="3">
    <source>
        <dbReference type="Google" id="ProtNLM"/>
    </source>
</evidence>
<keyword evidence="2" id="KW-1185">Reference proteome</keyword>
<dbReference type="Proteomes" id="UP001642487">
    <property type="component" value="Chromosome 2"/>
</dbReference>
<gene>
    <name evidence="1" type="ORF">CITCOLO1_LOCUS6644</name>
</gene>
<name>A0ABP0Y834_9ROSI</name>